<accession>A0AAV9P4Q1</accession>
<dbReference type="GO" id="GO:0030145">
    <property type="term" value="F:manganese ion binding"/>
    <property type="evidence" value="ECO:0007669"/>
    <property type="project" value="TreeGrafter"/>
</dbReference>
<dbReference type="InterPro" id="IPR023696">
    <property type="entry name" value="Ureohydrolase_dom_sf"/>
</dbReference>
<evidence type="ECO:0008006" key="7">
    <source>
        <dbReference type="Google" id="ProtNLM"/>
    </source>
</evidence>
<evidence type="ECO:0000313" key="6">
    <source>
        <dbReference type="Proteomes" id="UP001337655"/>
    </source>
</evidence>
<dbReference type="Proteomes" id="UP001337655">
    <property type="component" value="Unassembled WGS sequence"/>
</dbReference>
<dbReference type="InterPro" id="IPR006035">
    <property type="entry name" value="Ureohydrolase"/>
</dbReference>
<organism evidence="5 6">
    <name type="scientific">Saxophila tyrrhenica</name>
    <dbReference type="NCBI Taxonomy" id="1690608"/>
    <lineage>
        <taxon>Eukaryota</taxon>
        <taxon>Fungi</taxon>
        <taxon>Dikarya</taxon>
        <taxon>Ascomycota</taxon>
        <taxon>Pezizomycotina</taxon>
        <taxon>Dothideomycetes</taxon>
        <taxon>Dothideomycetidae</taxon>
        <taxon>Mycosphaerellales</taxon>
        <taxon>Extremaceae</taxon>
        <taxon>Saxophila</taxon>
    </lineage>
</organism>
<dbReference type="GO" id="GO:0004053">
    <property type="term" value="F:arginase activity"/>
    <property type="evidence" value="ECO:0007669"/>
    <property type="project" value="TreeGrafter"/>
</dbReference>
<dbReference type="GO" id="GO:0005634">
    <property type="term" value="C:nucleus"/>
    <property type="evidence" value="ECO:0007669"/>
    <property type="project" value="TreeGrafter"/>
</dbReference>
<evidence type="ECO:0000256" key="3">
    <source>
        <dbReference type="ARBA" id="ARBA00023211"/>
    </source>
</evidence>
<sequence length="317" mass="33879">MSTTHQLTVTNIPSDIGSLLKGKSLAPEAFRKAKLIPKVEAAGYNVTEQNALPSGPATWSFNPSTAPNGVRNEAANVEVNHQVKRTILDGLSNQYSDPPFQLVIGGECNNLPAVLSALWQGLAPARIGLIYVDADADLSVPGPESSGTLASMTFTHLTMAPGALESMRPFTRPDGEGVVDASNVVLFGLNTALQSNTRSQMGYLMDEGYRVFTSAAVAKDPKSAAKQAIRFLENRVDHIFVHLDVDAIDGTAFPLANVPQRTGAGFNEVIRAVKGLLNHDKVCGLMVAEVNPDHDPGLEMTNKLVDSLVEGLRERLP</sequence>
<dbReference type="GO" id="GO:0005829">
    <property type="term" value="C:cytosol"/>
    <property type="evidence" value="ECO:0007669"/>
    <property type="project" value="TreeGrafter"/>
</dbReference>
<dbReference type="PROSITE" id="PS51409">
    <property type="entry name" value="ARGINASE_2"/>
    <property type="match status" value="1"/>
</dbReference>
<dbReference type="PIRSF" id="PIRSF036979">
    <property type="entry name" value="Arginase"/>
    <property type="match status" value="1"/>
</dbReference>
<name>A0AAV9P4Q1_9PEZI</name>
<keyword evidence="3" id="KW-0464">Manganese</keyword>
<keyword evidence="6" id="KW-1185">Reference proteome</keyword>
<protein>
    <recommendedName>
        <fullName evidence="7">Arginase</fullName>
    </recommendedName>
</protein>
<evidence type="ECO:0000256" key="2">
    <source>
        <dbReference type="ARBA" id="ARBA00022801"/>
    </source>
</evidence>
<dbReference type="EMBL" id="JAVRRT010000013">
    <property type="protein sequence ID" value="KAK5166523.1"/>
    <property type="molecule type" value="Genomic_DNA"/>
</dbReference>
<dbReference type="Gene3D" id="3.40.800.10">
    <property type="entry name" value="Ureohydrolase domain"/>
    <property type="match status" value="1"/>
</dbReference>
<evidence type="ECO:0000256" key="1">
    <source>
        <dbReference type="ARBA" id="ARBA00022723"/>
    </source>
</evidence>
<dbReference type="RefSeq" id="XP_064656405.1">
    <property type="nucleotide sequence ID" value="XM_064805300.1"/>
</dbReference>
<dbReference type="AlphaFoldDB" id="A0AAV9P4Q1"/>
<dbReference type="SUPFAM" id="SSF52768">
    <property type="entry name" value="Arginase/deacetylase"/>
    <property type="match status" value="1"/>
</dbReference>
<keyword evidence="1" id="KW-0479">Metal-binding</keyword>
<dbReference type="Pfam" id="PF00491">
    <property type="entry name" value="Arginase"/>
    <property type="match status" value="1"/>
</dbReference>
<evidence type="ECO:0000256" key="4">
    <source>
        <dbReference type="PROSITE-ProRule" id="PRU00742"/>
    </source>
</evidence>
<comment type="caution">
    <text evidence="5">The sequence shown here is derived from an EMBL/GenBank/DDBJ whole genome shotgun (WGS) entry which is preliminary data.</text>
</comment>
<proteinExistence type="inferred from homology"/>
<comment type="similarity">
    <text evidence="4">Belongs to the arginase family.</text>
</comment>
<dbReference type="PANTHER" id="PTHR43782:SF3">
    <property type="entry name" value="ARGINASE"/>
    <property type="match status" value="1"/>
</dbReference>
<keyword evidence="2" id="KW-0378">Hydrolase</keyword>
<dbReference type="PANTHER" id="PTHR43782">
    <property type="entry name" value="ARGINASE"/>
    <property type="match status" value="1"/>
</dbReference>
<gene>
    <name evidence="5" type="ORF">LTR77_008066</name>
</gene>
<evidence type="ECO:0000313" key="5">
    <source>
        <dbReference type="EMBL" id="KAK5166523.1"/>
    </source>
</evidence>
<dbReference type="GeneID" id="89929400"/>
<reference evidence="5 6" key="1">
    <citation type="submission" date="2023-08" db="EMBL/GenBank/DDBJ databases">
        <title>Black Yeasts Isolated from many extreme environments.</title>
        <authorList>
            <person name="Coleine C."/>
            <person name="Stajich J.E."/>
            <person name="Selbmann L."/>
        </authorList>
    </citation>
    <scope>NUCLEOTIDE SEQUENCE [LARGE SCALE GENOMIC DNA]</scope>
    <source>
        <strain evidence="5 6">CCFEE 5935</strain>
    </source>
</reference>